<reference evidence="2 3" key="1">
    <citation type="submission" date="2014-08" db="EMBL/GenBank/DDBJ databases">
        <title>Complete genome of a marine bacteria Jeotgalibacillus malaysiensis.</title>
        <authorList>
            <person name="Yaakop A.S."/>
            <person name="Chan K.-G."/>
            <person name="Goh K.M."/>
        </authorList>
    </citation>
    <scope>NUCLEOTIDE SEQUENCE [LARGE SCALE GENOMIC DNA]</scope>
    <source>
        <strain evidence="2 3">D5</strain>
    </source>
</reference>
<feature type="transmembrane region" description="Helical" evidence="1">
    <location>
        <begin position="304"/>
        <end position="323"/>
    </location>
</feature>
<dbReference type="Pfam" id="PF14897">
    <property type="entry name" value="EpsG"/>
    <property type="match status" value="1"/>
</dbReference>
<dbReference type="InterPro" id="IPR049458">
    <property type="entry name" value="EpsG-like"/>
</dbReference>
<evidence type="ECO:0008006" key="4">
    <source>
        <dbReference type="Google" id="ProtNLM"/>
    </source>
</evidence>
<protein>
    <recommendedName>
        <fullName evidence="4">EpsG family protein</fullName>
    </recommendedName>
</protein>
<dbReference type="HOGENOM" id="CLU_768896_0_0_9"/>
<dbReference type="KEGG" id="jeo:JMA_29350"/>
<keyword evidence="1" id="KW-0472">Membrane</keyword>
<feature type="transmembrane region" description="Helical" evidence="1">
    <location>
        <begin position="102"/>
        <end position="121"/>
    </location>
</feature>
<accession>A0A0B5AU52</accession>
<dbReference type="EMBL" id="CP009416">
    <property type="protein sequence ID" value="AJD92252.1"/>
    <property type="molecule type" value="Genomic_DNA"/>
</dbReference>
<evidence type="ECO:0000256" key="1">
    <source>
        <dbReference type="SAM" id="Phobius"/>
    </source>
</evidence>
<dbReference type="Proteomes" id="UP000031449">
    <property type="component" value="Chromosome"/>
</dbReference>
<feature type="transmembrane region" description="Helical" evidence="1">
    <location>
        <begin position="255"/>
        <end position="272"/>
    </location>
</feature>
<feature type="transmembrane region" description="Helical" evidence="1">
    <location>
        <begin position="181"/>
        <end position="206"/>
    </location>
</feature>
<proteinExistence type="predicted"/>
<name>A0A0B5AU52_9BACL</name>
<feature type="transmembrane region" description="Helical" evidence="1">
    <location>
        <begin position="25"/>
        <end position="42"/>
    </location>
</feature>
<sequence length="357" mass="43360">MIWVIHFIVVHILLLISINIKNKKFFIVSTFIYSLFTFGQRWMTGEDFPGYLLYYIIGFKGPEFGYFSLQDFFADRNLYFGLLIFLIYFITLFNNYKFISKTTANTTLLIYLYMFVELYFMQMSQIRQFIAVSFFINAYFYFYHKNMIKGVIYILISITFHFSVLLVIPLLFIKFKLSKKFVFYTLLTFVLLPLINIKFFINIIGIDMYSNYIESVYDTGLSIFHYFRYYLILSIAILFVYKLRGSITSKTDQMMIYGMLFYILFYGLSFNYAPVLRISYYFKIFEITFIVYYINNLYLNSYKFIKSLVIAVFLIFYLAIAYIDPYNITRYDFEPLKLYQDKSYMELRWEIEKFYYE</sequence>
<keyword evidence="3" id="KW-1185">Reference proteome</keyword>
<gene>
    <name evidence="2" type="ORF">JMA_29350</name>
</gene>
<dbReference type="OrthoDB" id="3010397at2"/>
<feature type="transmembrane region" description="Helical" evidence="1">
    <location>
        <begin position="278"/>
        <end position="295"/>
    </location>
</feature>
<keyword evidence="1" id="KW-0812">Transmembrane</keyword>
<dbReference type="BioCyc" id="JESP1508404:G14D9-12216-MONOMER"/>
<feature type="transmembrane region" description="Helical" evidence="1">
    <location>
        <begin position="150"/>
        <end position="172"/>
    </location>
</feature>
<evidence type="ECO:0000313" key="3">
    <source>
        <dbReference type="Proteomes" id="UP000031449"/>
    </source>
</evidence>
<feature type="transmembrane region" description="Helical" evidence="1">
    <location>
        <begin position="226"/>
        <end position="243"/>
    </location>
</feature>
<dbReference type="STRING" id="1508404.JMA_29350"/>
<dbReference type="AlphaFoldDB" id="A0A0B5AU52"/>
<evidence type="ECO:0000313" key="2">
    <source>
        <dbReference type="EMBL" id="AJD92252.1"/>
    </source>
</evidence>
<organism evidence="2 3">
    <name type="scientific">Jeotgalibacillus malaysiensis</name>
    <dbReference type="NCBI Taxonomy" id="1508404"/>
    <lineage>
        <taxon>Bacteria</taxon>
        <taxon>Bacillati</taxon>
        <taxon>Bacillota</taxon>
        <taxon>Bacilli</taxon>
        <taxon>Bacillales</taxon>
        <taxon>Caryophanaceae</taxon>
        <taxon>Jeotgalibacillus</taxon>
    </lineage>
</organism>
<feature type="transmembrane region" description="Helical" evidence="1">
    <location>
        <begin position="78"/>
        <end position="96"/>
    </location>
</feature>
<keyword evidence="1" id="KW-1133">Transmembrane helix</keyword>